<feature type="region of interest" description="Disordered" evidence="1">
    <location>
        <begin position="1"/>
        <end position="83"/>
    </location>
</feature>
<evidence type="ECO:0000313" key="2">
    <source>
        <dbReference type="EMBL" id="GLD49900.1"/>
    </source>
</evidence>
<gene>
    <name evidence="2" type="ORF">AKAME5_002768000</name>
</gene>
<keyword evidence="3" id="KW-1185">Reference proteome</keyword>
<comment type="caution">
    <text evidence="2">The sequence shown here is derived from an EMBL/GenBank/DDBJ whole genome shotgun (WGS) entry which is preliminary data.</text>
</comment>
<dbReference type="Proteomes" id="UP001279410">
    <property type="component" value="Unassembled WGS sequence"/>
</dbReference>
<dbReference type="EMBL" id="BRZM01003569">
    <property type="protein sequence ID" value="GLD49900.1"/>
    <property type="molecule type" value="Genomic_DNA"/>
</dbReference>
<reference evidence="2" key="1">
    <citation type="submission" date="2022-08" db="EMBL/GenBank/DDBJ databases">
        <title>Genome sequencing of akame (Lates japonicus).</title>
        <authorList>
            <person name="Hashiguchi Y."/>
            <person name="Takahashi H."/>
        </authorList>
    </citation>
    <scope>NUCLEOTIDE SEQUENCE</scope>
    <source>
        <strain evidence="2">Kochi</strain>
    </source>
</reference>
<name>A0AAD3M9B8_LATJO</name>
<protein>
    <submittedName>
        <fullName evidence="2">Protein NLRC3-like isoform X1</fullName>
    </submittedName>
</protein>
<evidence type="ECO:0000256" key="1">
    <source>
        <dbReference type="SAM" id="MobiDB-lite"/>
    </source>
</evidence>
<feature type="non-terminal residue" evidence="2">
    <location>
        <position position="179"/>
    </location>
</feature>
<organism evidence="2 3">
    <name type="scientific">Lates japonicus</name>
    <name type="common">Japanese lates</name>
    <dbReference type="NCBI Taxonomy" id="270547"/>
    <lineage>
        <taxon>Eukaryota</taxon>
        <taxon>Metazoa</taxon>
        <taxon>Chordata</taxon>
        <taxon>Craniata</taxon>
        <taxon>Vertebrata</taxon>
        <taxon>Euteleostomi</taxon>
        <taxon>Actinopterygii</taxon>
        <taxon>Neopterygii</taxon>
        <taxon>Teleostei</taxon>
        <taxon>Neoteleostei</taxon>
        <taxon>Acanthomorphata</taxon>
        <taxon>Carangaria</taxon>
        <taxon>Carangaria incertae sedis</taxon>
        <taxon>Centropomidae</taxon>
        <taxon>Lates</taxon>
    </lineage>
</organism>
<sequence>MCPPPQGRTEAFGELPVTKHGVSSAMSQSEETEKGIKPTTTTVHEEPHIQTKPQSQQQQQHGEDSSEPGPSSESMRSDFSKEIIIDFPIKEMPEVNNAQPAQEPPVDLDAIFSVVKRNIGDFVEREIQKHQEVLNSDPQCLERHREDEDDSGSRDAFLKILVHFLKRVNQEELANILQS</sequence>
<accession>A0AAD3M9B8</accession>
<dbReference type="AlphaFoldDB" id="A0AAD3M9B8"/>
<proteinExistence type="predicted"/>
<evidence type="ECO:0000313" key="3">
    <source>
        <dbReference type="Proteomes" id="UP001279410"/>
    </source>
</evidence>